<dbReference type="PANTHER" id="PTHR42912">
    <property type="entry name" value="METHYLTRANSFERASE"/>
    <property type="match status" value="1"/>
</dbReference>
<accession>A0ABR4NDL1</accession>
<dbReference type="Proteomes" id="UP001527925">
    <property type="component" value="Unassembled WGS sequence"/>
</dbReference>
<keyword evidence="3" id="KW-1185">Reference proteome</keyword>
<dbReference type="Pfam" id="PF08241">
    <property type="entry name" value="Methyltransf_11"/>
    <property type="match status" value="1"/>
</dbReference>
<feature type="domain" description="Methyltransferase type 11" evidence="1">
    <location>
        <begin position="90"/>
        <end position="187"/>
    </location>
</feature>
<dbReference type="PANTHER" id="PTHR42912:SF83">
    <property type="entry name" value="METHYLTRANSFERASE TYPE 11 DOMAIN-CONTAINING PROTEIN"/>
    <property type="match status" value="1"/>
</dbReference>
<dbReference type="SUPFAM" id="SSF53335">
    <property type="entry name" value="S-adenosyl-L-methionine-dependent methyltransferases"/>
    <property type="match status" value="1"/>
</dbReference>
<sequence length="281" mass="31171">MSKVLRFGALGVAGLALFGAGTLVSYRAYRIHLAPPPPPNCHDPRHQRHNLGPYDRVAPEFDNCIGWDEFLMGMGRRRRQLLEHASGDVLEVSAGTGRNLGMLDLGRVTSLTLTDASGEMLKQAFQKVQTSADRTRLERTNPKFVVMDSERLLFDDDSFDTVVDTFGLCSHADPVAALREMARVCRKASGRVLLLEHGRTEPPAPAGESASGGPVHAWIDMALDKTSTEHAEEWGCWWNRDIPGLVKEAGLEIERLERFHLGTTYLIVCRPRREAVTAKTK</sequence>
<reference evidence="2 3" key="1">
    <citation type="submission" date="2023-09" db="EMBL/GenBank/DDBJ databases">
        <title>Pangenome analysis of Batrachochytrium dendrobatidis and related Chytrids.</title>
        <authorList>
            <person name="Yacoub M.N."/>
            <person name="Stajich J.E."/>
            <person name="James T.Y."/>
        </authorList>
    </citation>
    <scope>NUCLEOTIDE SEQUENCE [LARGE SCALE GENOMIC DNA]</scope>
    <source>
        <strain evidence="2 3">JEL0888</strain>
    </source>
</reference>
<evidence type="ECO:0000259" key="1">
    <source>
        <dbReference type="Pfam" id="PF08241"/>
    </source>
</evidence>
<dbReference type="InterPro" id="IPR013216">
    <property type="entry name" value="Methyltransf_11"/>
</dbReference>
<proteinExistence type="predicted"/>
<protein>
    <recommendedName>
        <fullName evidence="1">Methyltransferase type 11 domain-containing protein</fullName>
    </recommendedName>
</protein>
<evidence type="ECO:0000313" key="3">
    <source>
        <dbReference type="Proteomes" id="UP001527925"/>
    </source>
</evidence>
<gene>
    <name evidence="2" type="ORF">HK105_202891</name>
</gene>
<dbReference type="InterPro" id="IPR029063">
    <property type="entry name" value="SAM-dependent_MTases_sf"/>
</dbReference>
<dbReference type="InterPro" id="IPR050508">
    <property type="entry name" value="Methyltransf_Superfamily"/>
</dbReference>
<organism evidence="2 3">
    <name type="scientific">Polyrhizophydium stewartii</name>
    <dbReference type="NCBI Taxonomy" id="2732419"/>
    <lineage>
        <taxon>Eukaryota</taxon>
        <taxon>Fungi</taxon>
        <taxon>Fungi incertae sedis</taxon>
        <taxon>Chytridiomycota</taxon>
        <taxon>Chytridiomycota incertae sedis</taxon>
        <taxon>Chytridiomycetes</taxon>
        <taxon>Rhizophydiales</taxon>
        <taxon>Rhizophydiales incertae sedis</taxon>
        <taxon>Polyrhizophydium</taxon>
    </lineage>
</organism>
<name>A0ABR4NDL1_9FUNG</name>
<comment type="caution">
    <text evidence="2">The sequence shown here is derived from an EMBL/GenBank/DDBJ whole genome shotgun (WGS) entry which is preliminary data.</text>
</comment>
<dbReference type="EMBL" id="JADGIZ020000010">
    <property type="protein sequence ID" value="KAL2917605.1"/>
    <property type="molecule type" value="Genomic_DNA"/>
</dbReference>
<dbReference type="CDD" id="cd02440">
    <property type="entry name" value="AdoMet_MTases"/>
    <property type="match status" value="1"/>
</dbReference>
<evidence type="ECO:0000313" key="2">
    <source>
        <dbReference type="EMBL" id="KAL2917605.1"/>
    </source>
</evidence>
<dbReference type="Gene3D" id="3.40.50.150">
    <property type="entry name" value="Vaccinia Virus protein VP39"/>
    <property type="match status" value="1"/>
</dbReference>